<comment type="caution">
    <text evidence="10">The sequence shown here is derived from an EMBL/GenBank/DDBJ whole genome shotgun (WGS) entry which is preliminary data.</text>
</comment>
<dbReference type="GO" id="GO:0015421">
    <property type="term" value="F:ABC-type oligopeptide transporter activity"/>
    <property type="evidence" value="ECO:0007669"/>
    <property type="project" value="TreeGrafter"/>
</dbReference>
<dbReference type="SUPFAM" id="SSF52540">
    <property type="entry name" value="P-loop containing nucleoside triphosphate hydrolases"/>
    <property type="match status" value="1"/>
</dbReference>
<dbReference type="GO" id="GO:0005524">
    <property type="term" value="F:ATP binding"/>
    <property type="evidence" value="ECO:0007669"/>
    <property type="project" value="UniProtKB-KW"/>
</dbReference>
<evidence type="ECO:0000259" key="8">
    <source>
        <dbReference type="PROSITE" id="PS50893"/>
    </source>
</evidence>
<dbReference type="Pfam" id="PF00005">
    <property type="entry name" value="ABC_tran"/>
    <property type="match status" value="1"/>
</dbReference>
<dbReference type="Proteomes" id="UP000285112">
    <property type="component" value="Unassembled WGS sequence"/>
</dbReference>
<reference evidence="10 11" key="1">
    <citation type="submission" date="2018-09" db="EMBL/GenBank/DDBJ databases">
        <title>YIM PH 21725 draft genome.</title>
        <authorList>
            <person name="Miao C."/>
        </authorList>
    </citation>
    <scope>NUCLEOTIDE SEQUENCE [LARGE SCALE GENOMIC DNA]</scope>
    <source>
        <strain evidence="11">YIM PH21725</strain>
    </source>
</reference>
<evidence type="ECO:0000256" key="4">
    <source>
        <dbReference type="ARBA" id="ARBA00022840"/>
    </source>
</evidence>
<organism evidence="10 11">
    <name type="scientific">Amycolatopsis panacis</name>
    <dbReference type="NCBI Taxonomy" id="2340917"/>
    <lineage>
        <taxon>Bacteria</taxon>
        <taxon>Bacillati</taxon>
        <taxon>Actinomycetota</taxon>
        <taxon>Actinomycetes</taxon>
        <taxon>Pseudonocardiales</taxon>
        <taxon>Pseudonocardiaceae</taxon>
        <taxon>Amycolatopsis</taxon>
    </lineage>
</organism>
<dbReference type="PANTHER" id="PTHR43394">
    <property type="entry name" value="ATP-DEPENDENT PERMEASE MDL1, MITOCHONDRIAL"/>
    <property type="match status" value="1"/>
</dbReference>
<evidence type="ECO:0000256" key="2">
    <source>
        <dbReference type="ARBA" id="ARBA00022692"/>
    </source>
</evidence>
<dbReference type="GO" id="GO:0005886">
    <property type="term" value="C:plasma membrane"/>
    <property type="evidence" value="ECO:0007669"/>
    <property type="project" value="UniProtKB-SubCell"/>
</dbReference>
<sequence>MITFGDVARRAGGWLPLIGLAGLVGSLGTLALPTVLGNAVDALITGHSSAFWVVAAGLLIAANVVFDVIDAYAGTACVAGTTAWLRDRVVRHVLAIGPARSARFETGDLVTRVSGSATEAAQAGPALVTTVSAALPPIGSLVLLAWIDLWLALALLAGLALVVVVLRTFALRSAEVMLAYLRTQGTIAARLAESLGGARTIAAAGTVGVEERRVLADLPDLHEHGIGTWKVMARSSAQATLVGPLVLVAVLAAGGLEMLRGRITPGELFAASQYAVIGGGLGALTGVFSRLARAKAGVHRVGEVLGTEPLPYGAEPLPAGPGTLEFRDVTVRADDAVLLENVTLRVQGGAAVAVVGASGAGKSVLAEVAARLRTPDEGEVLLDGVALAALDHHALRAAVGCAFERPVLVGASIGDAVAAGRDVDVRASARATHANEFVNRLPDGYATPLTEAPMSGGEYQRLGLARAWPARRLLVLDDATSSVDMVTEMQIARTLTEDHGGRTRLIVTHRAATAARADLVVWLDKGKVAATGTHEQLWARPGYREVFG</sequence>
<dbReference type="PANTHER" id="PTHR43394:SF1">
    <property type="entry name" value="ATP-BINDING CASSETTE SUB-FAMILY B MEMBER 10, MITOCHONDRIAL"/>
    <property type="match status" value="1"/>
</dbReference>
<dbReference type="InterPro" id="IPR036640">
    <property type="entry name" value="ABC1_TM_sf"/>
</dbReference>
<dbReference type="InterPro" id="IPR003593">
    <property type="entry name" value="AAA+_ATPase"/>
</dbReference>
<evidence type="ECO:0000313" key="11">
    <source>
        <dbReference type="Proteomes" id="UP000285112"/>
    </source>
</evidence>
<proteinExistence type="predicted"/>
<dbReference type="InterPro" id="IPR027417">
    <property type="entry name" value="P-loop_NTPase"/>
</dbReference>
<name>A0A419HYZ7_9PSEU</name>
<evidence type="ECO:0000256" key="3">
    <source>
        <dbReference type="ARBA" id="ARBA00022741"/>
    </source>
</evidence>
<dbReference type="SMART" id="SM00382">
    <property type="entry name" value="AAA"/>
    <property type="match status" value="1"/>
</dbReference>
<dbReference type="InterPro" id="IPR003439">
    <property type="entry name" value="ABC_transporter-like_ATP-bd"/>
</dbReference>
<dbReference type="PROSITE" id="PS50893">
    <property type="entry name" value="ABC_TRANSPORTER_2"/>
    <property type="match status" value="1"/>
</dbReference>
<dbReference type="InterPro" id="IPR011527">
    <property type="entry name" value="ABC1_TM_dom"/>
</dbReference>
<feature type="transmembrane region" description="Helical" evidence="7">
    <location>
        <begin position="239"/>
        <end position="259"/>
    </location>
</feature>
<dbReference type="InterPro" id="IPR039421">
    <property type="entry name" value="Type_1_exporter"/>
</dbReference>
<comment type="subcellular location">
    <subcellularLocation>
        <location evidence="1">Cell membrane</location>
        <topology evidence="1">Multi-pass membrane protein</topology>
    </subcellularLocation>
</comment>
<dbReference type="OrthoDB" id="9806127at2"/>
<feature type="transmembrane region" description="Helical" evidence="7">
    <location>
        <begin position="271"/>
        <end position="292"/>
    </location>
</feature>
<evidence type="ECO:0000256" key="6">
    <source>
        <dbReference type="ARBA" id="ARBA00023136"/>
    </source>
</evidence>
<dbReference type="AlphaFoldDB" id="A0A419HYZ7"/>
<dbReference type="RefSeq" id="WP_120025204.1">
    <property type="nucleotide sequence ID" value="NZ_QZFV01000101.1"/>
</dbReference>
<keyword evidence="6 7" id="KW-0472">Membrane</keyword>
<dbReference type="EMBL" id="QZFV01000101">
    <property type="protein sequence ID" value="RJQ82463.1"/>
    <property type="molecule type" value="Genomic_DNA"/>
</dbReference>
<feature type="transmembrane region" description="Helical" evidence="7">
    <location>
        <begin position="149"/>
        <end position="170"/>
    </location>
</feature>
<keyword evidence="4 10" id="KW-0067">ATP-binding</keyword>
<evidence type="ECO:0000256" key="5">
    <source>
        <dbReference type="ARBA" id="ARBA00022989"/>
    </source>
</evidence>
<keyword evidence="3" id="KW-0547">Nucleotide-binding</keyword>
<accession>A0A419HYZ7</accession>
<protein>
    <submittedName>
        <fullName evidence="10">ABC transporter ATP-binding protein</fullName>
    </submittedName>
</protein>
<dbReference type="SUPFAM" id="SSF90123">
    <property type="entry name" value="ABC transporter transmembrane region"/>
    <property type="match status" value="1"/>
</dbReference>
<dbReference type="Gene3D" id="3.40.50.300">
    <property type="entry name" value="P-loop containing nucleotide triphosphate hydrolases"/>
    <property type="match status" value="1"/>
</dbReference>
<dbReference type="Gene3D" id="1.20.1560.10">
    <property type="entry name" value="ABC transporter type 1, transmembrane domain"/>
    <property type="match status" value="1"/>
</dbReference>
<evidence type="ECO:0000259" key="9">
    <source>
        <dbReference type="PROSITE" id="PS50929"/>
    </source>
</evidence>
<feature type="domain" description="ABC transporter" evidence="8">
    <location>
        <begin position="324"/>
        <end position="548"/>
    </location>
</feature>
<keyword evidence="11" id="KW-1185">Reference proteome</keyword>
<feature type="domain" description="ABC transmembrane type-1" evidence="9">
    <location>
        <begin position="17"/>
        <end position="293"/>
    </location>
</feature>
<keyword evidence="2 7" id="KW-0812">Transmembrane</keyword>
<keyword evidence="5 7" id="KW-1133">Transmembrane helix</keyword>
<dbReference type="PROSITE" id="PS50929">
    <property type="entry name" value="ABC_TM1F"/>
    <property type="match status" value="1"/>
</dbReference>
<evidence type="ECO:0000256" key="7">
    <source>
        <dbReference type="SAM" id="Phobius"/>
    </source>
</evidence>
<evidence type="ECO:0000256" key="1">
    <source>
        <dbReference type="ARBA" id="ARBA00004651"/>
    </source>
</evidence>
<dbReference type="GO" id="GO:0016887">
    <property type="term" value="F:ATP hydrolysis activity"/>
    <property type="evidence" value="ECO:0007669"/>
    <property type="project" value="InterPro"/>
</dbReference>
<gene>
    <name evidence="10" type="ORF">D5S19_21690</name>
</gene>
<feature type="transmembrane region" description="Helical" evidence="7">
    <location>
        <begin position="14"/>
        <end position="37"/>
    </location>
</feature>
<feature type="transmembrane region" description="Helical" evidence="7">
    <location>
        <begin position="49"/>
        <end position="66"/>
    </location>
</feature>
<evidence type="ECO:0000313" key="10">
    <source>
        <dbReference type="EMBL" id="RJQ82463.1"/>
    </source>
</evidence>
<dbReference type="CDD" id="cd07346">
    <property type="entry name" value="ABC_6TM_exporters"/>
    <property type="match status" value="1"/>
</dbReference>
<dbReference type="Pfam" id="PF00664">
    <property type="entry name" value="ABC_membrane"/>
    <property type="match status" value="1"/>
</dbReference>